<gene>
    <name evidence="3" type="ORF">T440DRAFT_535017</name>
</gene>
<keyword evidence="4" id="KW-1185">Reference proteome</keyword>
<dbReference type="Proteomes" id="UP000799423">
    <property type="component" value="Unassembled WGS sequence"/>
</dbReference>
<feature type="compositionally biased region" description="Basic and acidic residues" evidence="1">
    <location>
        <begin position="332"/>
        <end position="346"/>
    </location>
</feature>
<name>A0A6A7AZS8_9PLEO</name>
<dbReference type="PANTHER" id="PTHR28083">
    <property type="entry name" value="GOOD FOR FULL DBP5 ACTIVITY PROTEIN 2"/>
    <property type="match status" value="1"/>
</dbReference>
<dbReference type="InterPro" id="IPR048519">
    <property type="entry name" value="Gfd2/YDR514C-like_C"/>
</dbReference>
<protein>
    <recommendedName>
        <fullName evidence="2">Gfd2/YDR514C-like C-terminal domain-containing protein</fullName>
    </recommendedName>
</protein>
<evidence type="ECO:0000313" key="4">
    <source>
        <dbReference type="Proteomes" id="UP000799423"/>
    </source>
</evidence>
<dbReference type="AlphaFoldDB" id="A0A6A7AZS8"/>
<feature type="region of interest" description="Disordered" evidence="1">
    <location>
        <begin position="332"/>
        <end position="415"/>
    </location>
</feature>
<dbReference type="PANTHER" id="PTHR28083:SF1">
    <property type="entry name" value="GOOD FOR FULL DBP5 ACTIVITY PROTEIN 2"/>
    <property type="match status" value="1"/>
</dbReference>
<evidence type="ECO:0000313" key="3">
    <source>
        <dbReference type="EMBL" id="KAF2848632.1"/>
    </source>
</evidence>
<dbReference type="InterPro" id="IPR040151">
    <property type="entry name" value="Gfd2/YDR514C-like"/>
</dbReference>
<dbReference type="EMBL" id="MU006316">
    <property type="protein sequence ID" value="KAF2848632.1"/>
    <property type="molecule type" value="Genomic_DNA"/>
</dbReference>
<evidence type="ECO:0000256" key="1">
    <source>
        <dbReference type="SAM" id="MobiDB-lite"/>
    </source>
</evidence>
<dbReference type="Pfam" id="PF21762">
    <property type="entry name" value="DEDDh_C"/>
    <property type="match status" value="1"/>
</dbReference>
<feature type="domain" description="Gfd2/YDR514C-like C-terminal" evidence="2">
    <location>
        <begin position="45"/>
        <end position="244"/>
    </location>
</feature>
<organism evidence="3 4">
    <name type="scientific">Plenodomus tracheiphilus IPT5</name>
    <dbReference type="NCBI Taxonomy" id="1408161"/>
    <lineage>
        <taxon>Eukaryota</taxon>
        <taxon>Fungi</taxon>
        <taxon>Dikarya</taxon>
        <taxon>Ascomycota</taxon>
        <taxon>Pezizomycotina</taxon>
        <taxon>Dothideomycetes</taxon>
        <taxon>Pleosporomycetidae</taxon>
        <taxon>Pleosporales</taxon>
        <taxon>Pleosporineae</taxon>
        <taxon>Leptosphaeriaceae</taxon>
        <taxon>Plenodomus</taxon>
    </lineage>
</organism>
<accession>A0A6A7AZS8</accession>
<sequence length="415" mass="46765">MDDRLQALRDRFSSATDIDVFRHVLGLERLDGIPTIADPIADRVILVCIDCEHWSANTDEVTEVGIARFAMPDMLTVTRSQDEESVFGDHGEELMKMFKINHLRIKNNSHLKSEYQFTQGAKGNRFGYWRFTSFEEMHTILDKVFSEPISDLGCDHPIVVLGVDVSHDTNNMRDKGLKFDLDKLGTVVRTVDSQKLAAEASVWNHSHNTISLSLLVSLLGFEHEQRDPHTAANDAARTLICAVQLALRDHPCKINATKTMQQVADNIETYSKVSFTSLGGDALYCCKCGSVSHEEDNCTTHNQACEECLAKGRIQEAKTHITVHCLSAAKDRSAARRAREDQERPLKRASKAVKKQQQQRLRKRAARARREEEQRPSSTQAPDIPVQPERANGGDLVGWKKPEQLGDTWYTKAWS</sequence>
<dbReference type="GO" id="GO:0005634">
    <property type="term" value="C:nucleus"/>
    <property type="evidence" value="ECO:0007669"/>
    <property type="project" value="TreeGrafter"/>
</dbReference>
<dbReference type="OrthoDB" id="5953249at2759"/>
<reference evidence="3" key="1">
    <citation type="submission" date="2020-01" db="EMBL/GenBank/DDBJ databases">
        <authorList>
            <consortium name="DOE Joint Genome Institute"/>
            <person name="Haridas S."/>
            <person name="Albert R."/>
            <person name="Binder M."/>
            <person name="Bloem J."/>
            <person name="Labutti K."/>
            <person name="Salamov A."/>
            <person name="Andreopoulos B."/>
            <person name="Baker S.E."/>
            <person name="Barry K."/>
            <person name="Bills G."/>
            <person name="Bluhm B.H."/>
            <person name="Cannon C."/>
            <person name="Castanera R."/>
            <person name="Culley D.E."/>
            <person name="Daum C."/>
            <person name="Ezra D."/>
            <person name="Gonzalez J.B."/>
            <person name="Henrissat B."/>
            <person name="Kuo A."/>
            <person name="Liang C."/>
            <person name="Lipzen A."/>
            <person name="Lutzoni F."/>
            <person name="Magnuson J."/>
            <person name="Mondo S."/>
            <person name="Nolan M."/>
            <person name="Ohm R."/>
            <person name="Pangilinan J."/>
            <person name="Park H.-J."/>
            <person name="Ramirez L."/>
            <person name="Alfaro M."/>
            <person name="Sun H."/>
            <person name="Tritt A."/>
            <person name="Yoshinaga Y."/>
            <person name="Zwiers L.-H."/>
            <person name="Turgeon B.G."/>
            <person name="Goodwin S.B."/>
            <person name="Spatafora J.W."/>
            <person name="Crous P.W."/>
            <person name="Grigoriev I.V."/>
        </authorList>
    </citation>
    <scope>NUCLEOTIDE SEQUENCE</scope>
    <source>
        <strain evidence="3">IPT5</strain>
    </source>
</reference>
<proteinExistence type="predicted"/>
<evidence type="ECO:0000259" key="2">
    <source>
        <dbReference type="Pfam" id="PF21762"/>
    </source>
</evidence>